<protein>
    <recommendedName>
        <fullName evidence="3">Transcriptional regulator, AlpA family</fullName>
    </recommendedName>
</protein>
<gene>
    <name evidence="1" type="ORF">SAMN04488011_10543</name>
</gene>
<proteinExistence type="predicted"/>
<reference evidence="2" key="1">
    <citation type="submission" date="2016-10" db="EMBL/GenBank/DDBJ databases">
        <authorList>
            <person name="Varghese N."/>
            <person name="Submissions S."/>
        </authorList>
    </citation>
    <scope>NUCLEOTIDE SEQUENCE [LARGE SCALE GENOMIC DNA]</scope>
    <source>
        <strain evidence="2">DSM 26893</strain>
    </source>
</reference>
<evidence type="ECO:0000313" key="2">
    <source>
        <dbReference type="Proteomes" id="UP000199372"/>
    </source>
</evidence>
<evidence type="ECO:0000313" key="1">
    <source>
        <dbReference type="EMBL" id="SEN61107.1"/>
    </source>
</evidence>
<dbReference type="OrthoDB" id="7861405at2"/>
<dbReference type="RefSeq" id="WP_091845670.1">
    <property type="nucleotide sequence ID" value="NZ_FOCM01000005.1"/>
</dbReference>
<evidence type="ECO:0008006" key="3">
    <source>
        <dbReference type="Google" id="ProtNLM"/>
    </source>
</evidence>
<dbReference type="Proteomes" id="UP000199372">
    <property type="component" value="Unassembled WGS sequence"/>
</dbReference>
<dbReference type="EMBL" id="FOCM01000005">
    <property type="protein sequence ID" value="SEN61107.1"/>
    <property type="molecule type" value="Genomic_DNA"/>
</dbReference>
<sequence>MPDPTFIDATGFARMLDCSRATFLRRRDQLEADHRFPLPMPHMQSPLKWRRSQVAAWIAQNGLPRDVTPELPPELTPTGGNVVRLMQKAATA</sequence>
<accession>A0A1H8HYG5</accession>
<keyword evidence="2" id="KW-1185">Reference proteome</keyword>
<organism evidence="1 2">
    <name type="scientific">Palleronia pelagia</name>
    <dbReference type="NCBI Taxonomy" id="387096"/>
    <lineage>
        <taxon>Bacteria</taxon>
        <taxon>Pseudomonadati</taxon>
        <taxon>Pseudomonadota</taxon>
        <taxon>Alphaproteobacteria</taxon>
        <taxon>Rhodobacterales</taxon>
        <taxon>Roseobacteraceae</taxon>
        <taxon>Palleronia</taxon>
    </lineage>
</organism>
<dbReference type="AlphaFoldDB" id="A0A1H8HYG5"/>
<name>A0A1H8HYG5_9RHOB</name>